<organism evidence="2 3">
    <name type="scientific">Seiridium unicorne</name>
    <dbReference type="NCBI Taxonomy" id="138068"/>
    <lineage>
        <taxon>Eukaryota</taxon>
        <taxon>Fungi</taxon>
        <taxon>Dikarya</taxon>
        <taxon>Ascomycota</taxon>
        <taxon>Pezizomycotina</taxon>
        <taxon>Sordariomycetes</taxon>
        <taxon>Xylariomycetidae</taxon>
        <taxon>Amphisphaeriales</taxon>
        <taxon>Sporocadaceae</taxon>
        <taxon>Seiridium</taxon>
    </lineage>
</organism>
<dbReference type="Proteomes" id="UP001408356">
    <property type="component" value="Unassembled WGS sequence"/>
</dbReference>
<comment type="caution">
    <text evidence="2">The sequence shown here is derived from an EMBL/GenBank/DDBJ whole genome shotgun (WGS) entry which is preliminary data.</text>
</comment>
<keyword evidence="3" id="KW-1185">Reference proteome</keyword>
<proteinExistence type="predicted"/>
<feature type="compositionally biased region" description="Gly residues" evidence="1">
    <location>
        <begin position="108"/>
        <end position="122"/>
    </location>
</feature>
<protein>
    <submittedName>
        <fullName evidence="2">Uncharacterized protein</fullName>
    </submittedName>
</protein>
<dbReference type="EMBL" id="JARVKF010000046">
    <property type="protein sequence ID" value="KAK9424149.1"/>
    <property type="molecule type" value="Genomic_DNA"/>
</dbReference>
<feature type="compositionally biased region" description="Basic and acidic residues" evidence="1">
    <location>
        <begin position="36"/>
        <end position="52"/>
    </location>
</feature>
<reference evidence="2 3" key="1">
    <citation type="journal article" date="2024" name="J. Plant Pathol.">
        <title>Sequence and assembly of the genome of Seiridium unicorne, isolate CBS 538.82, causal agent of cypress canker disease.</title>
        <authorList>
            <person name="Scali E."/>
            <person name="Rocca G.D."/>
            <person name="Danti R."/>
            <person name="Garbelotto M."/>
            <person name="Barberini S."/>
            <person name="Baroncelli R."/>
            <person name="Emiliani G."/>
        </authorList>
    </citation>
    <scope>NUCLEOTIDE SEQUENCE [LARGE SCALE GENOMIC DNA]</scope>
    <source>
        <strain evidence="2 3">BM-138-508</strain>
    </source>
</reference>
<evidence type="ECO:0000313" key="2">
    <source>
        <dbReference type="EMBL" id="KAK9424149.1"/>
    </source>
</evidence>
<feature type="region of interest" description="Disordered" evidence="1">
    <location>
        <begin position="24"/>
        <end position="141"/>
    </location>
</feature>
<accession>A0ABR2VBA5</accession>
<evidence type="ECO:0000313" key="3">
    <source>
        <dbReference type="Proteomes" id="UP001408356"/>
    </source>
</evidence>
<gene>
    <name evidence="2" type="ORF">SUNI508_03637</name>
</gene>
<dbReference type="PANTHER" id="PTHR42090:SF1">
    <property type="match status" value="1"/>
</dbReference>
<evidence type="ECO:0000256" key="1">
    <source>
        <dbReference type="SAM" id="MobiDB-lite"/>
    </source>
</evidence>
<dbReference type="PANTHER" id="PTHR42090">
    <property type="match status" value="1"/>
</dbReference>
<sequence length="141" mass="14510">MPALTPLRSAMRMPATARLSPLLSTRAFRTSQSMRAYKDDQDRESLKPKAHEYTQSGTDDQAAANEDAAFNPNKTSPEAEKQTAGEGSTGGSSNPLQGSPADKDLAEGGQGKAGDGPGGSGKQKGSQKSSGGGSPMKGKKI</sequence>
<name>A0ABR2VBA5_9PEZI</name>